<evidence type="ECO:0000259" key="1">
    <source>
        <dbReference type="Pfam" id="PF13568"/>
    </source>
</evidence>
<evidence type="ECO:0000313" key="2">
    <source>
        <dbReference type="EMBL" id="RYC66629.1"/>
    </source>
</evidence>
<accession>A0A4Q2UIP4</accession>
<organism evidence="2 3">
    <name type="scientific">Spirosoma sordidisoli</name>
    <dbReference type="NCBI Taxonomy" id="2502893"/>
    <lineage>
        <taxon>Bacteria</taxon>
        <taxon>Pseudomonadati</taxon>
        <taxon>Bacteroidota</taxon>
        <taxon>Cytophagia</taxon>
        <taxon>Cytophagales</taxon>
        <taxon>Cytophagaceae</taxon>
        <taxon>Spirosoma</taxon>
    </lineage>
</organism>
<keyword evidence="3" id="KW-1185">Reference proteome</keyword>
<dbReference type="InterPro" id="IPR025665">
    <property type="entry name" value="Beta-barrel_OMP_2"/>
</dbReference>
<proteinExistence type="predicted"/>
<reference evidence="2 3" key="1">
    <citation type="submission" date="2019-01" db="EMBL/GenBank/DDBJ databases">
        <title>Spirosoma flava sp. nov., a propanil-degrading bacterium isolated from herbicide-contaminated soil.</title>
        <authorList>
            <person name="Zhang L."/>
            <person name="Jiang J.-D."/>
        </authorList>
    </citation>
    <scope>NUCLEOTIDE SEQUENCE [LARGE SCALE GENOMIC DNA]</scope>
    <source>
        <strain evidence="2 3">TY50</strain>
    </source>
</reference>
<sequence length="221" mass="25301">MVKWKVYGLLSTKPVTMRRPLLILVIWVCACINSALVRGQVSVIYSAGVKSGITMSRFIEKGTRNDYLVSYLIGLSIEQRFTQRVSLSYDLLYSRQGNIVFLTNPGPFDKVRTKYNYFTLPVSLRCRFKRHPVILSPGFQVGYLVSNRTDFLPKGGYTNSIPFLKRSDLGFSFGLGYRFGTHFFGEVKYFESLIPLFKVAQAERYNQTISANLTCYPFTKK</sequence>
<gene>
    <name evidence="2" type="ORF">EQG79_28985</name>
</gene>
<dbReference type="AlphaFoldDB" id="A0A4Q2UIP4"/>
<protein>
    <submittedName>
        <fullName evidence="2">PorT family protein</fullName>
    </submittedName>
</protein>
<comment type="caution">
    <text evidence="2">The sequence shown here is derived from an EMBL/GenBank/DDBJ whole genome shotgun (WGS) entry which is preliminary data.</text>
</comment>
<name>A0A4Q2UIP4_9BACT</name>
<dbReference type="PROSITE" id="PS51257">
    <property type="entry name" value="PROKAR_LIPOPROTEIN"/>
    <property type="match status" value="1"/>
</dbReference>
<dbReference type="Proteomes" id="UP000290407">
    <property type="component" value="Unassembled WGS sequence"/>
</dbReference>
<dbReference type="EMBL" id="SBLB01000013">
    <property type="protein sequence ID" value="RYC66629.1"/>
    <property type="molecule type" value="Genomic_DNA"/>
</dbReference>
<dbReference type="Pfam" id="PF13568">
    <property type="entry name" value="OMP_b-brl_2"/>
    <property type="match status" value="1"/>
</dbReference>
<feature type="domain" description="Outer membrane protein beta-barrel" evidence="1">
    <location>
        <begin position="47"/>
        <end position="197"/>
    </location>
</feature>
<evidence type="ECO:0000313" key="3">
    <source>
        <dbReference type="Proteomes" id="UP000290407"/>
    </source>
</evidence>